<dbReference type="PANTHER" id="PTHR22967:SF65">
    <property type="entry name" value="SERINE_THREONINE-PROTEIN KINASE AKL1"/>
    <property type="match status" value="1"/>
</dbReference>
<dbReference type="PROSITE" id="PS50011">
    <property type="entry name" value="PROTEIN_KINASE_DOM"/>
    <property type="match status" value="1"/>
</dbReference>
<feature type="region of interest" description="Disordered" evidence="2">
    <location>
        <begin position="901"/>
        <end position="1002"/>
    </location>
</feature>
<protein>
    <recommendedName>
        <fullName evidence="3">Protein kinase domain-containing protein</fullName>
    </recommendedName>
</protein>
<dbReference type="Gene3D" id="1.10.510.10">
    <property type="entry name" value="Transferase(Phosphotransferase) domain 1"/>
    <property type="match status" value="1"/>
</dbReference>
<evidence type="ECO:0000256" key="2">
    <source>
        <dbReference type="SAM" id="MobiDB-lite"/>
    </source>
</evidence>
<dbReference type="AlphaFoldDB" id="A0A7H9HSY9"/>
<feature type="region of interest" description="Disordered" evidence="2">
    <location>
        <begin position="496"/>
        <end position="558"/>
    </location>
</feature>
<feature type="compositionally biased region" description="Basic and acidic residues" evidence="2">
    <location>
        <begin position="907"/>
        <end position="918"/>
    </location>
</feature>
<accession>A0A7H9HSY9</accession>
<feature type="compositionally biased region" description="Polar residues" evidence="2">
    <location>
        <begin position="957"/>
        <end position="970"/>
    </location>
</feature>
<dbReference type="SMART" id="SM00220">
    <property type="entry name" value="S_TKc"/>
    <property type="match status" value="1"/>
</dbReference>
<dbReference type="PANTHER" id="PTHR22967">
    <property type="entry name" value="SERINE/THREONINE PROTEIN KINASE"/>
    <property type="match status" value="1"/>
</dbReference>
<feature type="domain" description="Protein kinase" evidence="3">
    <location>
        <begin position="35"/>
        <end position="316"/>
    </location>
</feature>
<dbReference type="OrthoDB" id="2018507at2759"/>
<dbReference type="FunFam" id="1.10.510.10:FF:001038">
    <property type="entry name" value="Serine/threonine-protein kinase AKL1"/>
    <property type="match status" value="1"/>
</dbReference>
<feature type="region of interest" description="Disordered" evidence="2">
    <location>
        <begin position="1025"/>
        <end position="1047"/>
    </location>
</feature>
<evidence type="ECO:0000313" key="4">
    <source>
        <dbReference type="EMBL" id="QLQ80431.1"/>
    </source>
</evidence>
<feature type="compositionally biased region" description="Low complexity" evidence="2">
    <location>
        <begin position="981"/>
        <end position="996"/>
    </location>
</feature>
<keyword evidence="5" id="KW-1185">Reference proteome</keyword>
<dbReference type="InterPro" id="IPR000719">
    <property type="entry name" value="Prot_kinase_dom"/>
</dbReference>
<proteinExistence type="predicted"/>
<dbReference type="InterPro" id="IPR008271">
    <property type="entry name" value="Ser/Thr_kinase_AS"/>
</dbReference>
<dbReference type="GO" id="GO:0005524">
    <property type="term" value="F:ATP binding"/>
    <property type="evidence" value="ECO:0007669"/>
    <property type="project" value="InterPro"/>
</dbReference>
<feature type="region of interest" description="Disordered" evidence="2">
    <location>
        <begin position="574"/>
        <end position="594"/>
    </location>
</feature>
<evidence type="ECO:0000256" key="1">
    <source>
        <dbReference type="ARBA" id="ARBA00022741"/>
    </source>
</evidence>
<evidence type="ECO:0000259" key="3">
    <source>
        <dbReference type="PROSITE" id="PS50011"/>
    </source>
</evidence>
<organism evidence="4 5">
    <name type="scientific">Torulaspora globosa</name>
    <dbReference type="NCBI Taxonomy" id="48254"/>
    <lineage>
        <taxon>Eukaryota</taxon>
        <taxon>Fungi</taxon>
        <taxon>Dikarya</taxon>
        <taxon>Ascomycota</taxon>
        <taxon>Saccharomycotina</taxon>
        <taxon>Saccharomycetes</taxon>
        <taxon>Saccharomycetales</taxon>
        <taxon>Saccharomycetaceae</taxon>
        <taxon>Torulaspora</taxon>
    </lineage>
</organism>
<dbReference type="CDD" id="cd14037">
    <property type="entry name" value="STKc_NAK_like"/>
    <property type="match status" value="1"/>
</dbReference>
<dbReference type="SUPFAM" id="SSF56112">
    <property type="entry name" value="Protein kinase-like (PK-like)"/>
    <property type="match status" value="1"/>
</dbReference>
<dbReference type="Pfam" id="PF00069">
    <property type="entry name" value="Pkinase"/>
    <property type="match status" value="1"/>
</dbReference>
<feature type="region of interest" description="Disordered" evidence="2">
    <location>
        <begin position="389"/>
        <end position="444"/>
    </location>
</feature>
<name>A0A7H9HSY9_9SACH</name>
<dbReference type="PROSITE" id="PS00108">
    <property type="entry name" value="PROTEIN_KINASE_ST"/>
    <property type="match status" value="1"/>
</dbReference>
<dbReference type="GO" id="GO:0004674">
    <property type="term" value="F:protein serine/threonine kinase activity"/>
    <property type="evidence" value="ECO:0007669"/>
    <property type="project" value="TreeGrafter"/>
</dbReference>
<dbReference type="GO" id="GO:0007015">
    <property type="term" value="P:actin filament organization"/>
    <property type="evidence" value="ECO:0007669"/>
    <property type="project" value="TreeGrafter"/>
</dbReference>
<dbReference type="Proteomes" id="UP000510647">
    <property type="component" value="Chromosome 4"/>
</dbReference>
<keyword evidence="1" id="KW-0547">Nucleotide-binding</keyword>
<dbReference type="GO" id="GO:0005737">
    <property type="term" value="C:cytoplasm"/>
    <property type="evidence" value="ECO:0007669"/>
    <property type="project" value="TreeGrafter"/>
</dbReference>
<evidence type="ECO:0000313" key="5">
    <source>
        <dbReference type="Proteomes" id="UP000510647"/>
    </source>
</evidence>
<feature type="region of interest" description="Disordered" evidence="2">
    <location>
        <begin position="690"/>
        <end position="762"/>
    </location>
</feature>
<sequence length="1047" mass="117054">MGATNGGSRTSSSVGTHTVERFQPGAIVSVGSHKVEIVNYLTDGGFAQIYVVKFLEYLNEFDKTPLKVGEIACLKRVLVQDENGLSEMRNEVEVMKQLMGAKNVVQYYDSNACRRRNGNGGFEVLLLMELCPNKSLLDYMNQRLATKLTEPEILKIMVDVSLAVAQMHYLKVPLIHRDIKIENVLVDAENNFKLCDFGSTSQCFPVVTTHQEIAILTQNIYVHTTPQYRCPEMIDLYRCLPINEKSDIWALGIFLYKLLFFTTPFEMTGQFAILHSKYEFPPNNYSSQLINLIIIMLAENPYMRPNIYQVLNHVCSIIGVEVPIEDKYGAGPYDFQKYTEFQTRLQDTQYQMYVLQQKRLENGRLNQLEENLLNNLMITAFEVSAKVPMEAESRDSSNAPEIHPESVKEDVTASTEDVAERKSTSTSLPEEVPEKGSSVKKAEKVKVNQIAEDNAVDSSSDIPKNQNIAEKMTEKTDTDVGTQNIFATQYTQHLGAPTLDQRQKSLSSASSGGKSYMSGSQALSSDEIVEPITKSDIAPTPNIKQHKSNNPFPRMARGYTDHTKAENFFVNDMSAGSQQQQQPFQQPPSNVPPEALYVAQGEGIAQQQRPQYIAEASQQIRQQHVSQAQSSYIYRSAEIPHGALQQKQQQAYPFRQAQDAGGLANPNMGYNYQNTPANTNMPYYTVQQGQKGSFNLPHHELQPRPMGPPQSQQRQARYDQGIPSQIPNTAQNENPPPMPARREKPPTETSEAAEPSGKEGELLIAFSPPKQTTREDAIVNRENATSLQKQRSRHTSLDLSYNEMDLSQDDVKADSPAFHTGGMDSSIASSESIELNLDEAKIGARSLRISRDGVPSRSFEPPTVRRRDCHIEELTVHQKEPQHDIPARRSLDLQYHEIHFSSPDLNSENHHNSTETTKHKTNRVSSKKTTPALSDGATRGHHGSTHSSGATSRKHSTNIGNGPKTASQIRNDLERYKAKNSSDSNSSVNLSSTSLSGMRRSFAKARQSLDLERVRREALNNSESAVNANTGKRRSLFSVFRGSTDKK</sequence>
<feature type="compositionally biased region" description="Low complexity" evidence="2">
    <location>
        <begin position="505"/>
        <end position="520"/>
    </location>
</feature>
<dbReference type="EMBL" id="CP059270">
    <property type="protein sequence ID" value="QLQ80431.1"/>
    <property type="molecule type" value="Genomic_DNA"/>
</dbReference>
<reference evidence="4 5" key="1">
    <citation type="submission" date="2020-06" db="EMBL/GenBank/DDBJ databases">
        <title>The yeast mating-type switching endonuclease HO is a domesticated member of an unorthodox homing genetic element family.</title>
        <authorList>
            <person name="Coughlan A.Y."/>
            <person name="Lombardi L."/>
            <person name="Braun-Galleani S."/>
            <person name="Martos A.R."/>
            <person name="Galeote V."/>
            <person name="Bigey F."/>
            <person name="Dequin S."/>
            <person name="Byrne K.P."/>
            <person name="Wolfe K.H."/>
        </authorList>
    </citation>
    <scope>NUCLEOTIDE SEQUENCE [LARGE SCALE GENOMIC DNA]</scope>
    <source>
        <strain evidence="4 5">CBS2947</strain>
    </source>
</reference>
<dbReference type="GO" id="GO:0000147">
    <property type="term" value="P:actin cortical patch assembly"/>
    <property type="evidence" value="ECO:0007669"/>
    <property type="project" value="TreeGrafter"/>
</dbReference>
<gene>
    <name evidence="4" type="ORF">HG537_0D04310</name>
</gene>
<feature type="compositionally biased region" description="Polar residues" evidence="2">
    <location>
        <begin position="722"/>
        <end position="733"/>
    </location>
</feature>
<dbReference type="InterPro" id="IPR011009">
    <property type="entry name" value="Kinase-like_dom_sf"/>
</dbReference>
<feature type="compositionally biased region" description="Basic and acidic residues" evidence="2">
    <location>
        <begin position="402"/>
        <end position="411"/>
    </location>
</feature>